<gene>
    <name evidence="6" type="ORF">MESINF_2117</name>
</gene>
<dbReference type="GO" id="GO:0009073">
    <property type="term" value="P:aromatic amino acid family biosynthetic process"/>
    <property type="evidence" value="ECO:0007669"/>
    <property type="project" value="UniProtKB-KW"/>
</dbReference>
<evidence type="ECO:0000259" key="5">
    <source>
        <dbReference type="Pfam" id="PF01761"/>
    </source>
</evidence>
<protein>
    <submittedName>
        <fullName evidence="6">3-dehydroquinate synthase (Modular protein)</fullName>
    </submittedName>
</protein>
<sequence length="329" mass="36631">MKRVTFTSESSSSCQLIYGEKLLERVPESLKILDSGARKALQIHPEDEYLMPGGEHIKSIDRVLEVYQVLRASGRRAVTVIGGGSLIDLVGYAASTHGEVDRLFLYPTTTVSQIMPPLSGFSINFEFIKNLLKSCGLPDRVYVDTDLTYDTMYRIHRGEIFFPLLVAYSLDERLFKYVLNHIISGDEVTRELWGDIIYSASSIFVKSIGSSRTVVGCWVGDLIQSASRLRTEYSTALIYGAILELHIARTSGLMDGSGKDDLYEALRVLGKLDRSMKIDVSSLVDLVNQKGGVKIALPASSGESSHWITARDFETLVRDRPWMEFGSVL</sequence>
<evidence type="ECO:0000256" key="1">
    <source>
        <dbReference type="ARBA" id="ARBA00022605"/>
    </source>
</evidence>
<evidence type="ECO:0000313" key="6">
    <source>
        <dbReference type="EMBL" id="SSC13557.1"/>
    </source>
</evidence>
<evidence type="ECO:0000313" key="7">
    <source>
        <dbReference type="Proteomes" id="UP000250796"/>
    </source>
</evidence>
<keyword evidence="3" id="KW-0057">Aromatic amino acid biosynthesis</keyword>
<dbReference type="Proteomes" id="UP000250796">
    <property type="component" value="Chromosome MESINF"/>
</dbReference>
<evidence type="ECO:0000256" key="4">
    <source>
        <dbReference type="ARBA" id="ARBA00023239"/>
    </source>
</evidence>
<keyword evidence="2" id="KW-0520">NAD</keyword>
<dbReference type="InterPro" id="IPR050071">
    <property type="entry name" value="Dehydroquinate_synthase"/>
</dbReference>
<reference evidence="6 7" key="1">
    <citation type="submission" date="2017-01" db="EMBL/GenBank/DDBJ databases">
        <authorList>
            <person name="Erauso G."/>
        </authorList>
    </citation>
    <scope>NUCLEOTIDE SEQUENCE [LARGE SCALE GENOMIC DNA]</scope>
    <source>
        <strain evidence="6">MESINF1</strain>
    </source>
</reference>
<dbReference type="KEGG" id="minf:MESINF_2117"/>
<dbReference type="AlphaFoldDB" id="A0A7Z7LGC6"/>
<dbReference type="GO" id="GO:0008652">
    <property type="term" value="P:amino acid biosynthetic process"/>
    <property type="evidence" value="ECO:0007669"/>
    <property type="project" value="UniProtKB-KW"/>
</dbReference>
<dbReference type="Gene3D" id="3.40.50.1970">
    <property type="match status" value="1"/>
</dbReference>
<evidence type="ECO:0000256" key="2">
    <source>
        <dbReference type="ARBA" id="ARBA00023027"/>
    </source>
</evidence>
<dbReference type="InterPro" id="IPR030960">
    <property type="entry name" value="DHQS/DOIS_N"/>
</dbReference>
<keyword evidence="1" id="KW-0028">Amino-acid biosynthesis</keyword>
<proteinExistence type="predicted"/>
<dbReference type="PANTHER" id="PTHR43622:SF7">
    <property type="entry name" value="3-DEHYDROQUINATE SYNTHASE, CHLOROPLASTIC"/>
    <property type="match status" value="1"/>
</dbReference>
<name>A0A7Z7LGC6_9BACT</name>
<keyword evidence="4" id="KW-0456">Lyase</keyword>
<dbReference type="EMBL" id="LS974202">
    <property type="protein sequence ID" value="SSC13557.1"/>
    <property type="molecule type" value="Genomic_DNA"/>
</dbReference>
<dbReference type="SUPFAM" id="SSF56796">
    <property type="entry name" value="Dehydroquinate synthase-like"/>
    <property type="match status" value="1"/>
</dbReference>
<feature type="domain" description="3-dehydroquinate synthase N-terminal" evidence="5">
    <location>
        <begin position="50"/>
        <end position="147"/>
    </location>
</feature>
<accession>A0A7Z7LGC6</accession>
<dbReference type="RefSeq" id="WP_169699695.1">
    <property type="nucleotide sequence ID" value="NZ_LS974202.1"/>
</dbReference>
<organism evidence="6 7">
    <name type="scientific">Mesotoga infera</name>
    <dbReference type="NCBI Taxonomy" id="1236046"/>
    <lineage>
        <taxon>Bacteria</taxon>
        <taxon>Thermotogati</taxon>
        <taxon>Thermotogota</taxon>
        <taxon>Thermotogae</taxon>
        <taxon>Kosmotogales</taxon>
        <taxon>Kosmotogaceae</taxon>
        <taxon>Mesotoga</taxon>
    </lineage>
</organism>
<dbReference type="Pfam" id="PF01761">
    <property type="entry name" value="DHQ_synthase"/>
    <property type="match status" value="1"/>
</dbReference>
<evidence type="ECO:0000256" key="3">
    <source>
        <dbReference type="ARBA" id="ARBA00023141"/>
    </source>
</evidence>
<keyword evidence="7" id="KW-1185">Reference proteome</keyword>
<dbReference type="GO" id="GO:0003856">
    <property type="term" value="F:3-dehydroquinate synthase activity"/>
    <property type="evidence" value="ECO:0007669"/>
    <property type="project" value="TreeGrafter"/>
</dbReference>
<dbReference type="PANTHER" id="PTHR43622">
    <property type="entry name" value="3-DEHYDROQUINATE SYNTHASE"/>
    <property type="match status" value="1"/>
</dbReference>